<gene>
    <name evidence="2" type="ORF">BGE01nite_24350</name>
</gene>
<evidence type="ECO:0000313" key="2">
    <source>
        <dbReference type="EMBL" id="GEP43144.1"/>
    </source>
</evidence>
<dbReference type="AlphaFoldDB" id="A0A512M8S1"/>
<accession>A0A512M8S1</accession>
<evidence type="ECO:0000313" key="3">
    <source>
        <dbReference type="Proteomes" id="UP000321577"/>
    </source>
</evidence>
<dbReference type="EMBL" id="BKAG01000015">
    <property type="protein sequence ID" value="GEP43144.1"/>
    <property type="molecule type" value="Genomic_DNA"/>
</dbReference>
<keyword evidence="3" id="KW-1185">Reference proteome</keyword>
<feature type="signal peptide" evidence="1">
    <location>
        <begin position="1"/>
        <end position="35"/>
    </location>
</feature>
<evidence type="ECO:0000256" key="1">
    <source>
        <dbReference type="SAM" id="SignalP"/>
    </source>
</evidence>
<feature type="chain" id="PRO_5022100776" evidence="1">
    <location>
        <begin position="36"/>
        <end position="240"/>
    </location>
</feature>
<name>A0A512M8S1_9BACT</name>
<organism evidence="2 3">
    <name type="scientific">Brevifollis gellanilyticus</name>
    <dbReference type="NCBI Taxonomy" id="748831"/>
    <lineage>
        <taxon>Bacteria</taxon>
        <taxon>Pseudomonadati</taxon>
        <taxon>Verrucomicrobiota</taxon>
        <taxon>Verrucomicrobiia</taxon>
        <taxon>Verrucomicrobiales</taxon>
        <taxon>Verrucomicrobiaceae</taxon>
    </lineage>
</organism>
<reference evidence="2 3" key="1">
    <citation type="submission" date="2019-07" db="EMBL/GenBank/DDBJ databases">
        <title>Whole genome shotgun sequence of Brevifollis gellanilyticus NBRC 108608.</title>
        <authorList>
            <person name="Hosoyama A."/>
            <person name="Uohara A."/>
            <person name="Ohji S."/>
            <person name="Ichikawa N."/>
        </authorList>
    </citation>
    <scope>NUCLEOTIDE SEQUENCE [LARGE SCALE GENOMIC DNA]</scope>
    <source>
        <strain evidence="2 3">NBRC 108608</strain>
    </source>
</reference>
<sequence length="240" mass="26575">MGSHRELPHLNFNHLMKRTFLALALLATTSITASAHSLWIEALPDNAGVGVRFAQWGDEYEVSPGNLDAFIEVSGWVLDEKNEPVSFEVAKKHDHFFLGKPAAGQTVFAQAQFTVRQLHKDKPARAPLFYTRFIPEGWAEGKPALTMDVVPTAKPGEARVYFRGKPLPNADMLFFSPTVSDEKLKTDAEGIVRAPDISKPGAYLLAIARYSEELPGYFRGVPYGVTSHSASLYWTVKKAN</sequence>
<dbReference type="Proteomes" id="UP000321577">
    <property type="component" value="Unassembled WGS sequence"/>
</dbReference>
<keyword evidence="1" id="KW-0732">Signal</keyword>
<proteinExistence type="predicted"/>
<comment type="caution">
    <text evidence="2">The sequence shown here is derived from an EMBL/GenBank/DDBJ whole genome shotgun (WGS) entry which is preliminary data.</text>
</comment>
<protein>
    <submittedName>
        <fullName evidence="2">Uncharacterized protein</fullName>
    </submittedName>
</protein>